<keyword evidence="8" id="KW-1185">Reference proteome</keyword>
<feature type="transmembrane region" description="Helical" evidence="5">
    <location>
        <begin position="157"/>
        <end position="175"/>
    </location>
</feature>
<keyword evidence="3 5" id="KW-1133">Transmembrane helix</keyword>
<dbReference type="AlphaFoldDB" id="A0A9X3N6B9"/>
<proteinExistence type="predicted"/>
<keyword evidence="7" id="KW-0436">Ligase</keyword>
<feature type="transmembrane region" description="Helical" evidence="5">
    <location>
        <begin position="23"/>
        <end position="54"/>
    </location>
</feature>
<dbReference type="GO" id="GO:0016020">
    <property type="term" value="C:membrane"/>
    <property type="evidence" value="ECO:0007669"/>
    <property type="project" value="UniProtKB-SubCell"/>
</dbReference>
<evidence type="ECO:0000256" key="2">
    <source>
        <dbReference type="ARBA" id="ARBA00022692"/>
    </source>
</evidence>
<feature type="transmembrane region" description="Helical" evidence="5">
    <location>
        <begin position="248"/>
        <end position="265"/>
    </location>
</feature>
<organism evidence="7 8">
    <name type="scientific">Solirubrobacter phytolaccae</name>
    <dbReference type="NCBI Taxonomy" id="1404360"/>
    <lineage>
        <taxon>Bacteria</taxon>
        <taxon>Bacillati</taxon>
        <taxon>Actinomycetota</taxon>
        <taxon>Thermoleophilia</taxon>
        <taxon>Solirubrobacterales</taxon>
        <taxon>Solirubrobacteraceae</taxon>
        <taxon>Solirubrobacter</taxon>
    </lineage>
</organism>
<feature type="transmembrane region" description="Helical" evidence="5">
    <location>
        <begin position="463"/>
        <end position="482"/>
    </location>
</feature>
<dbReference type="RefSeq" id="WP_270024624.1">
    <property type="nucleotide sequence ID" value="NZ_JAPDDP010000011.1"/>
</dbReference>
<comment type="caution">
    <text evidence="7">The sequence shown here is derived from an EMBL/GenBank/DDBJ whole genome shotgun (WGS) entry which is preliminary data.</text>
</comment>
<accession>A0A9X3N6B9</accession>
<feature type="transmembrane region" description="Helical" evidence="5">
    <location>
        <begin position="440"/>
        <end position="457"/>
    </location>
</feature>
<feature type="domain" description="O-antigen ligase-related" evidence="6">
    <location>
        <begin position="279"/>
        <end position="416"/>
    </location>
</feature>
<dbReference type="Proteomes" id="UP001147653">
    <property type="component" value="Unassembled WGS sequence"/>
</dbReference>
<dbReference type="PANTHER" id="PTHR37422">
    <property type="entry name" value="TEICHURONIC ACID BIOSYNTHESIS PROTEIN TUAE"/>
    <property type="match status" value="1"/>
</dbReference>
<keyword evidence="2 5" id="KW-0812">Transmembrane</keyword>
<evidence type="ECO:0000313" key="7">
    <source>
        <dbReference type="EMBL" id="MDA0180316.1"/>
    </source>
</evidence>
<feature type="transmembrane region" description="Helical" evidence="5">
    <location>
        <begin position="123"/>
        <end position="145"/>
    </location>
</feature>
<sequence length="509" mass="55036">MISSGAAPAPAIGRRSRTRGTDLALWILAGFGVVTMLAAGYAGLAVPALAAVVLPLALISYQKALLSWQTLLGLILAVILFIPIRRYTVGGGFPIELEPYRVVIAVVMLCWFGALLIDPDVRWRGTGLEGPVTVFLMAILLSLVLNLSKVAALSEAVLKQVSFFISFILMIYFVGSSIRRGPEMDRILRLIVLGGAFVALLSLYEWKSGRNMFNGLGAYLPFLQYVDQGEALARGTGTRAMGSAQHPIALGAALVMLLPLTLYLHRRDGHWIWLASGGLLTLGALSTGSRTAAVMLMVTLAVFFWLKREETIKLLPALFVLMCVIQVAMPGTLGTFKAILNPAYVVQEQSQEMGSGSGRLHDIGPSLDEWSRNPFFGQGFGTRIVATDGAPDGAQILDNQWLGSLLDVGFVGFVGLIWLYVRAVRKLGRRARAETGADGWLPTTLAASITAFAVGMFTYDAFAFVQVTFLSFVFLGFAAVIVRPDNEPSLLTRLRAQSRRQAVARPAAR</sequence>
<gene>
    <name evidence="7" type="ORF">OJ997_08415</name>
</gene>
<evidence type="ECO:0000256" key="4">
    <source>
        <dbReference type="ARBA" id="ARBA00023136"/>
    </source>
</evidence>
<evidence type="ECO:0000256" key="3">
    <source>
        <dbReference type="ARBA" id="ARBA00022989"/>
    </source>
</evidence>
<feature type="transmembrane region" description="Helical" evidence="5">
    <location>
        <begin position="66"/>
        <end position="87"/>
    </location>
</feature>
<evidence type="ECO:0000256" key="5">
    <source>
        <dbReference type="SAM" id="Phobius"/>
    </source>
</evidence>
<feature type="transmembrane region" description="Helical" evidence="5">
    <location>
        <begin position="401"/>
        <end position="420"/>
    </location>
</feature>
<dbReference type="Pfam" id="PF04932">
    <property type="entry name" value="Wzy_C"/>
    <property type="match status" value="1"/>
</dbReference>
<feature type="transmembrane region" description="Helical" evidence="5">
    <location>
        <begin position="285"/>
        <end position="306"/>
    </location>
</feature>
<name>A0A9X3N6B9_9ACTN</name>
<evidence type="ECO:0000313" key="8">
    <source>
        <dbReference type="Proteomes" id="UP001147653"/>
    </source>
</evidence>
<feature type="transmembrane region" description="Helical" evidence="5">
    <location>
        <begin position="187"/>
        <end position="204"/>
    </location>
</feature>
<dbReference type="GO" id="GO:0016874">
    <property type="term" value="F:ligase activity"/>
    <property type="evidence" value="ECO:0007669"/>
    <property type="project" value="UniProtKB-KW"/>
</dbReference>
<feature type="transmembrane region" description="Helical" evidence="5">
    <location>
        <begin position="318"/>
        <end position="340"/>
    </location>
</feature>
<dbReference type="InterPro" id="IPR051533">
    <property type="entry name" value="WaaL-like"/>
</dbReference>
<dbReference type="InterPro" id="IPR007016">
    <property type="entry name" value="O-antigen_ligase-rel_domated"/>
</dbReference>
<evidence type="ECO:0000256" key="1">
    <source>
        <dbReference type="ARBA" id="ARBA00004141"/>
    </source>
</evidence>
<reference evidence="7" key="1">
    <citation type="submission" date="2022-10" db="EMBL/GenBank/DDBJ databases">
        <title>The WGS of Solirubrobacter phytolaccae KCTC 29190.</title>
        <authorList>
            <person name="Jiang Z."/>
        </authorList>
    </citation>
    <scope>NUCLEOTIDE SEQUENCE</scope>
    <source>
        <strain evidence="7">KCTC 29190</strain>
    </source>
</reference>
<protein>
    <submittedName>
        <fullName evidence="7">O-antigen ligase family protein</fullName>
    </submittedName>
</protein>
<dbReference type="EMBL" id="JAPDDP010000011">
    <property type="protein sequence ID" value="MDA0180316.1"/>
    <property type="molecule type" value="Genomic_DNA"/>
</dbReference>
<keyword evidence="4 5" id="KW-0472">Membrane</keyword>
<comment type="subcellular location">
    <subcellularLocation>
        <location evidence="1">Membrane</location>
        <topology evidence="1">Multi-pass membrane protein</topology>
    </subcellularLocation>
</comment>
<feature type="transmembrane region" description="Helical" evidence="5">
    <location>
        <begin position="99"/>
        <end position="117"/>
    </location>
</feature>
<evidence type="ECO:0000259" key="6">
    <source>
        <dbReference type="Pfam" id="PF04932"/>
    </source>
</evidence>
<dbReference type="PANTHER" id="PTHR37422:SF13">
    <property type="entry name" value="LIPOPOLYSACCHARIDE BIOSYNTHESIS PROTEIN PA4999-RELATED"/>
    <property type="match status" value="1"/>
</dbReference>